<evidence type="ECO:0000313" key="2">
    <source>
        <dbReference type="EMBL" id="AOS47499.1"/>
    </source>
</evidence>
<dbReference type="InterPro" id="IPR018966">
    <property type="entry name" value="VTC_domain"/>
</dbReference>
<dbReference type="Gene3D" id="3.20.100.30">
    <property type="entry name" value="VTC, catalytic tunnel domain"/>
    <property type="match status" value="1"/>
</dbReference>
<accession>A0A1D8B305</accession>
<gene>
    <name evidence="2" type="ORF">BH719_06265</name>
</gene>
<dbReference type="GO" id="GO:0006799">
    <property type="term" value="P:polyphosphate biosynthetic process"/>
    <property type="evidence" value="ECO:0007669"/>
    <property type="project" value="UniProtKB-ARBA"/>
</dbReference>
<name>A0A1D8B305_9ACTO</name>
<dbReference type="EMBL" id="CP017298">
    <property type="protein sequence ID" value="AOS47499.1"/>
    <property type="molecule type" value="Genomic_DNA"/>
</dbReference>
<evidence type="ECO:0000313" key="3">
    <source>
        <dbReference type="Proteomes" id="UP000095214"/>
    </source>
</evidence>
<sequence length="263" mass="29320">MPTTRTRVVPRALAPIGLGDLNRRAALLTRVDRKYVLGLEEARRVLALVDPASRLLSIDGLDVSAYSTTYYDTPGLDAFSMTARPRRRRFKVRTRLYLDSGQAFLEVKTRGPRGTTIKERQRIAPHEAGGPLTDAHREWMADRLERVGRPGAAREVEPVLRGSYSRSTLLLPGGRARATIDSDLAWAALDPRGRPARTLARPGLVIVETKGTATPSCLDRLLWCNGHRPTRISKYATAMAALHEERPTNRWNRVLTRHFGLAA</sequence>
<dbReference type="STRING" id="178339.BH719_06265"/>
<dbReference type="InterPro" id="IPR042267">
    <property type="entry name" value="VTC_sf"/>
</dbReference>
<organism evidence="2 3">
    <name type="scientific">Pauljensenia hongkongensis</name>
    <dbReference type="NCBI Taxonomy" id="178339"/>
    <lineage>
        <taxon>Bacteria</taxon>
        <taxon>Bacillati</taxon>
        <taxon>Actinomycetota</taxon>
        <taxon>Actinomycetes</taxon>
        <taxon>Actinomycetales</taxon>
        <taxon>Actinomycetaceae</taxon>
        <taxon>Pauljensenia</taxon>
    </lineage>
</organism>
<dbReference type="CDD" id="cd07750">
    <property type="entry name" value="PolyPPase_VTC_like"/>
    <property type="match status" value="1"/>
</dbReference>
<dbReference type="Proteomes" id="UP000095214">
    <property type="component" value="Chromosome"/>
</dbReference>
<dbReference type="OrthoDB" id="148766at2"/>
<evidence type="ECO:0000259" key="1">
    <source>
        <dbReference type="Pfam" id="PF09359"/>
    </source>
</evidence>
<dbReference type="KEGG" id="phon:BH719_06265"/>
<dbReference type="AlphaFoldDB" id="A0A1D8B305"/>
<dbReference type="RefSeq" id="WP_009743967.1">
    <property type="nucleotide sequence ID" value="NZ_CP017298.1"/>
</dbReference>
<proteinExistence type="predicted"/>
<protein>
    <submittedName>
        <fullName evidence="2">Molecular chaperone</fullName>
    </submittedName>
</protein>
<dbReference type="Pfam" id="PF09359">
    <property type="entry name" value="VTC"/>
    <property type="match status" value="1"/>
</dbReference>
<reference evidence="2 3" key="1">
    <citation type="submission" date="2016-09" db="EMBL/GenBank/DDBJ databases">
        <title>Complete genome sequence of Actinomyces hongkongensis HKU8.</title>
        <authorList>
            <person name="Gao Y.-X."/>
            <person name="Zhou Y.-Y."/>
            <person name="Xie Y."/>
            <person name="Wang M."/>
            <person name="Wang S.-J."/>
            <person name="Shen S.-G."/>
        </authorList>
    </citation>
    <scope>NUCLEOTIDE SEQUENCE [LARGE SCALE GENOMIC DNA]</scope>
    <source>
        <strain evidence="2 3">HKU8</strain>
    </source>
</reference>
<keyword evidence="3" id="KW-1185">Reference proteome</keyword>
<feature type="domain" description="VTC" evidence="1">
    <location>
        <begin position="30"/>
        <end position="243"/>
    </location>
</feature>